<feature type="compositionally biased region" description="Low complexity" evidence="1">
    <location>
        <begin position="313"/>
        <end position="326"/>
    </location>
</feature>
<keyword evidence="4" id="KW-1185">Reference proteome</keyword>
<feature type="compositionally biased region" description="Polar residues" evidence="1">
    <location>
        <begin position="329"/>
        <end position="345"/>
    </location>
</feature>
<proteinExistence type="predicted"/>
<feature type="region of interest" description="Disordered" evidence="1">
    <location>
        <begin position="1"/>
        <end position="45"/>
    </location>
</feature>
<feature type="region of interest" description="Disordered" evidence="1">
    <location>
        <begin position="290"/>
        <end position="356"/>
    </location>
</feature>
<protein>
    <recommendedName>
        <fullName evidence="2">Retrovirus-related Pol polyprotein from transposon TNT 1-94-like beta-barrel domain-containing protein</fullName>
    </recommendedName>
</protein>
<dbReference type="InterPro" id="IPR054722">
    <property type="entry name" value="PolX-like_BBD"/>
</dbReference>
<feature type="domain" description="Retrovirus-related Pol polyprotein from transposon TNT 1-94-like beta-barrel" evidence="2">
    <location>
        <begin position="184"/>
        <end position="252"/>
    </location>
</feature>
<organism evidence="3 4">
    <name type="scientific">Xanthoceras sorbifolium</name>
    <dbReference type="NCBI Taxonomy" id="99658"/>
    <lineage>
        <taxon>Eukaryota</taxon>
        <taxon>Viridiplantae</taxon>
        <taxon>Streptophyta</taxon>
        <taxon>Embryophyta</taxon>
        <taxon>Tracheophyta</taxon>
        <taxon>Spermatophyta</taxon>
        <taxon>Magnoliopsida</taxon>
        <taxon>eudicotyledons</taxon>
        <taxon>Gunneridae</taxon>
        <taxon>Pentapetalae</taxon>
        <taxon>rosids</taxon>
        <taxon>malvids</taxon>
        <taxon>Sapindales</taxon>
        <taxon>Sapindaceae</taxon>
        <taxon>Xanthoceroideae</taxon>
        <taxon>Xanthoceras</taxon>
    </lineage>
</organism>
<dbReference type="Proteomes" id="UP000827721">
    <property type="component" value="Unassembled WGS sequence"/>
</dbReference>
<evidence type="ECO:0000256" key="1">
    <source>
        <dbReference type="SAM" id="MobiDB-lite"/>
    </source>
</evidence>
<feature type="compositionally biased region" description="Acidic residues" evidence="1">
    <location>
        <begin position="294"/>
        <end position="308"/>
    </location>
</feature>
<gene>
    <name evidence="3" type="ORF">JRO89_XS05G0215200</name>
</gene>
<dbReference type="Pfam" id="PF22936">
    <property type="entry name" value="Pol_BBD"/>
    <property type="match status" value="1"/>
</dbReference>
<evidence type="ECO:0000313" key="3">
    <source>
        <dbReference type="EMBL" id="KAH7570889.1"/>
    </source>
</evidence>
<evidence type="ECO:0000313" key="4">
    <source>
        <dbReference type="Proteomes" id="UP000827721"/>
    </source>
</evidence>
<comment type="caution">
    <text evidence="3">The sequence shown here is derived from an EMBL/GenBank/DDBJ whole genome shotgun (WGS) entry which is preliminary data.</text>
</comment>
<feature type="compositionally biased region" description="Polar residues" evidence="1">
    <location>
        <begin position="1"/>
        <end position="13"/>
    </location>
</feature>
<sequence length="356" mass="39683">MANPLTSVQTESPMQIHAGRSLSGQSQLVTEGKRPSVDSGGVIDSEKDCAVDDNSAVVVAIGDVRFAITAVQQTQLNGLRVKDLKVKNYLFQSIDRTIVEQILEKSTSKQIWDSMRTKFEGNASSLIVHEQKFQRHGREEYQALKVSHEERSAGRGRGKVTPGGRGRGQGRAFNKAVVECYKCHKLGHFLMFSELDKSFKQYVKLGNNMRMLVRGKGNVRLCLNGHVHVVFDVYYVPELKNNLISIGQIQERALTILIDKGKCIVYHPDKGLIIQTIIYEKHIIADLEWGDDKNETDEDNEAEVEESEERNSESSSEAEGAVNEENQAAEHSTPSQILTSEQPSQGDIEIVLDTVT</sequence>
<name>A0ABQ8I2Q1_9ROSI</name>
<evidence type="ECO:0000259" key="2">
    <source>
        <dbReference type="Pfam" id="PF22936"/>
    </source>
</evidence>
<reference evidence="3 4" key="1">
    <citation type="submission" date="2021-02" db="EMBL/GenBank/DDBJ databases">
        <title>Plant Genome Project.</title>
        <authorList>
            <person name="Zhang R.-G."/>
        </authorList>
    </citation>
    <scope>NUCLEOTIDE SEQUENCE [LARGE SCALE GENOMIC DNA]</scope>
    <source>
        <tissue evidence="3">Leaves</tissue>
    </source>
</reference>
<dbReference type="EMBL" id="JAFEMO010000005">
    <property type="protein sequence ID" value="KAH7570889.1"/>
    <property type="molecule type" value="Genomic_DNA"/>
</dbReference>
<accession>A0ABQ8I2Q1</accession>